<dbReference type="GO" id="GO:0015562">
    <property type="term" value="F:efflux transmembrane transporter activity"/>
    <property type="evidence" value="ECO:0007669"/>
    <property type="project" value="TreeGrafter"/>
</dbReference>
<evidence type="ECO:0000259" key="3">
    <source>
        <dbReference type="Pfam" id="PF25954"/>
    </source>
</evidence>
<dbReference type="Pfam" id="PF25954">
    <property type="entry name" value="Beta-barrel_RND_2"/>
    <property type="match status" value="1"/>
</dbReference>
<evidence type="ECO:0000256" key="2">
    <source>
        <dbReference type="SAM" id="SignalP"/>
    </source>
</evidence>
<dbReference type="Gene3D" id="2.40.420.20">
    <property type="match status" value="1"/>
</dbReference>
<feature type="domain" description="CusB-like beta-barrel" evidence="3">
    <location>
        <begin position="223"/>
        <end position="278"/>
    </location>
</feature>
<proteinExistence type="inferred from homology"/>
<dbReference type="EMBL" id="BAFK01000040">
    <property type="protein sequence ID" value="GAB60733.1"/>
    <property type="molecule type" value="Genomic_DNA"/>
</dbReference>
<dbReference type="GO" id="GO:1990281">
    <property type="term" value="C:efflux pump complex"/>
    <property type="evidence" value="ECO:0007669"/>
    <property type="project" value="TreeGrafter"/>
</dbReference>
<dbReference type="PANTHER" id="PTHR30469">
    <property type="entry name" value="MULTIDRUG RESISTANCE PROTEIN MDTA"/>
    <property type="match status" value="1"/>
</dbReference>
<dbReference type="Gene3D" id="2.40.50.100">
    <property type="match status" value="2"/>
</dbReference>
<dbReference type="InterPro" id="IPR058792">
    <property type="entry name" value="Beta-barrel_RND_2"/>
</dbReference>
<reference evidence="4 5" key="1">
    <citation type="journal article" date="2012" name="J. Bacteriol.">
        <title>Genome Sequence of the Protease-Producing Bacterium Rheinheimera nanhaiensis E407-8T, Isolated from Deep-Sea Sediment of the South China Sea.</title>
        <authorList>
            <person name="Zhang X.-Y."/>
            <person name="Zhang Y.-J."/>
            <person name="Qin Q.-L."/>
            <person name="Xie B.-B."/>
            <person name="Chen X.-L."/>
            <person name="Zhou B.-C."/>
            <person name="Zhang Y.-Z."/>
        </authorList>
    </citation>
    <scope>NUCLEOTIDE SEQUENCE [LARGE SCALE GENOMIC DNA]</scope>
    <source>
        <strain evidence="4 5">E407-8</strain>
    </source>
</reference>
<dbReference type="InterPro" id="IPR006143">
    <property type="entry name" value="RND_pump_MFP"/>
</dbReference>
<evidence type="ECO:0000313" key="4">
    <source>
        <dbReference type="EMBL" id="GAB60733.1"/>
    </source>
</evidence>
<protein>
    <submittedName>
        <fullName evidence="4">Membrane-fusion protein</fullName>
    </submittedName>
</protein>
<feature type="signal peptide" evidence="2">
    <location>
        <begin position="1"/>
        <end position="17"/>
    </location>
</feature>
<feature type="chain" id="PRO_5003639766" evidence="2">
    <location>
        <begin position="18"/>
        <end position="381"/>
    </location>
</feature>
<evidence type="ECO:0000256" key="1">
    <source>
        <dbReference type="ARBA" id="ARBA00009477"/>
    </source>
</evidence>
<evidence type="ECO:0000313" key="5">
    <source>
        <dbReference type="Proteomes" id="UP000004374"/>
    </source>
</evidence>
<dbReference type="NCBIfam" id="TIGR01730">
    <property type="entry name" value="RND_mfp"/>
    <property type="match status" value="1"/>
</dbReference>
<dbReference type="STRING" id="562729.RNAN_3759"/>
<accession>I1E355</accession>
<name>I1E355_9GAMM</name>
<organism evidence="4 5">
    <name type="scientific">Rheinheimera nanhaiensis E407-8</name>
    <dbReference type="NCBI Taxonomy" id="562729"/>
    <lineage>
        <taxon>Bacteria</taxon>
        <taxon>Pseudomonadati</taxon>
        <taxon>Pseudomonadota</taxon>
        <taxon>Gammaproteobacteria</taxon>
        <taxon>Chromatiales</taxon>
        <taxon>Chromatiaceae</taxon>
        <taxon>Rheinheimera</taxon>
    </lineage>
</organism>
<dbReference type="Gene3D" id="2.40.30.170">
    <property type="match status" value="1"/>
</dbReference>
<dbReference type="Proteomes" id="UP000004374">
    <property type="component" value="Unassembled WGS sequence"/>
</dbReference>
<dbReference type="RefSeq" id="WP_008224556.1">
    <property type="nucleotide sequence ID" value="NZ_BAFK01000040.1"/>
</dbReference>
<dbReference type="AlphaFoldDB" id="I1E355"/>
<dbReference type="SUPFAM" id="SSF111369">
    <property type="entry name" value="HlyD-like secretion proteins"/>
    <property type="match status" value="1"/>
</dbReference>
<keyword evidence="2" id="KW-0732">Signal</keyword>
<gene>
    <name evidence="4" type="ORF">RNAN_3759</name>
</gene>
<dbReference type="PANTHER" id="PTHR30469:SF15">
    <property type="entry name" value="HLYD FAMILY OF SECRETION PROTEINS"/>
    <property type="match status" value="1"/>
</dbReference>
<sequence>MKKLPLILLVTASTALAWWQLKPDAEIAVSTTTVSKGSVAQLVANTRAGTVRACQRSKLSLTSGGTVAALHVQNGDRVTQGQRLMSMWDQDLQARLEQAKAQLKVAELAKAERCDASDRAAREAKRAQSLAKQKLLSDEALDQALTNAELTRHSCQRADAEISVANAQLTLQQALLSQTQLLAPFAGVVAEINGEVGEFVTPSPPGIVTPPAVDLIDDSCLYVRAPIDEVDAAGIRVGMPVVITLDAYRGRQFAATVSRIAPYVQDYEKQARTVDVEARFNQHPDDILLLIGYSADMEIVLQQQDEVLRLPTEAIFAQNQVLVVNQQQQLELRTINTGISNWRWTEISGGLREGEQVLLSLDTPGAVAGARVISSKNTHHD</sequence>
<keyword evidence="5" id="KW-1185">Reference proteome</keyword>
<dbReference type="OrthoDB" id="9806939at2"/>
<comment type="similarity">
    <text evidence="1">Belongs to the membrane fusion protein (MFP) (TC 8.A.1) family.</text>
</comment>
<comment type="caution">
    <text evidence="4">The sequence shown here is derived from an EMBL/GenBank/DDBJ whole genome shotgun (WGS) entry which is preliminary data.</text>
</comment>